<feature type="domain" description="XdhC Rossmann" evidence="2">
    <location>
        <begin position="109"/>
        <end position="245"/>
    </location>
</feature>
<accession>A0A382AUU3</accession>
<dbReference type="EMBL" id="UINC01026746">
    <property type="protein sequence ID" value="SVB04747.1"/>
    <property type="molecule type" value="Genomic_DNA"/>
</dbReference>
<reference evidence="3" key="1">
    <citation type="submission" date="2018-05" db="EMBL/GenBank/DDBJ databases">
        <authorList>
            <person name="Lanie J.A."/>
            <person name="Ng W.-L."/>
            <person name="Kazmierczak K.M."/>
            <person name="Andrzejewski T.M."/>
            <person name="Davidsen T.M."/>
            <person name="Wayne K.J."/>
            <person name="Tettelin H."/>
            <person name="Glass J.I."/>
            <person name="Rusch D."/>
            <person name="Podicherti R."/>
            <person name="Tsui H.-C.T."/>
            <person name="Winkler M.E."/>
        </authorList>
    </citation>
    <scope>NUCLEOTIDE SEQUENCE</scope>
</reference>
<evidence type="ECO:0000259" key="2">
    <source>
        <dbReference type="Pfam" id="PF13478"/>
    </source>
</evidence>
<gene>
    <name evidence="3" type="ORF">METZ01_LOCUS157601</name>
</gene>
<proteinExistence type="predicted"/>
<evidence type="ECO:0008006" key="4">
    <source>
        <dbReference type="Google" id="ProtNLM"/>
    </source>
</evidence>
<dbReference type="Pfam" id="PF02625">
    <property type="entry name" value="XdhC_CoxI"/>
    <property type="match status" value="1"/>
</dbReference>
<dbReference type="PANTHER" id="PTHR30388:SF6">
    <property type="entry name" value="XANTHINE DEHYDROGENASE SUBUNIT A-RELATED"/>
    <property type="match status" value="1"/>
</dbReference>
<dbReference type="InterPro" id="IPR027051">
    <property type="entry name" value="XdhC_Rossmann_dom"/>
</dbReference>
<dbReference type="Pfam" id="PF13478">
    <property type="entry name" value="XdhC_C"/>
    <property type="match status" value="1"/>
</dbReference>
<dbReference type="PANTHER" id="PTHR30388">
    <property type="entry name" value="ALDEHYDE OXIDOREDUCTASE MOLYBDENUM COFACTOR ASSEMBLY PROTEIN"/>
    <property type="match status" value="1"/>
</dbReference>
<dbReference type="InterPro" id="IPR003777">
    <property type="entry name" value="XdhC_CoxI"/>
</dbReference>
<feature type="domain" description="XdhC- CoxI" evidence="1">
    <location>
        <begin position="14"/>
        <end position="77"/>
    </location>
</feature>
<dbReference type="InterPro" id="IPR052698">
    <property type="entry name" value="MoCofactor_Util/Proc"/>
</dbReference>
<protein>
    <recommendedName>
        <fullName evidence="4">XdhC- CoxI domain-containing protein</fullName>
    </recommendedName>
</protein>
<dbReference type="Gene3D" id="3.40.50.720">
    <property type="entry name" value="NAD(P)-binding Rossmann-like Domain"/>
    <property type="match status" value="1"/>
</dbReference>
<name>A0A382AUU3_9ZZZZ</name>
<dbReference type="AlphaFoldDB" id="A0A382AUU3"/>
<organism evidence="3">
    <name type="scientific">marine metagenome</name>
    <dbReference type="NCBI Taxonomy" id="408172"/>
    <lineage>
        <taxon>unclassified sequences</taxon>
        <taxon>metagenomes</taxon>
        <taxon>ecological metagenomes</taxon>
    </lineage>
</organism>
<evidence type="ECO:0000259" key="1">
    <source>
        <dbReference type="Pfam" id="PF02625"/>
    </source>
</evidence>
<sequence>MSTEFFEKLNQLNAKEVPFVVATVIRITGSVSAKPGAKSIIDSHGKTLYGWVGGGCAEEAVRDAAMDSLKDGQTRIVPLDLDDEVLGVGMPCGGTMDVYVEPYLPRPELHLVGHGRIAEVLAELAHLMHFMVTINDPTAVRERFPNADRLITSDPDFKQLEVGPNTYVVVVTQHKGDQHSIKKALEGQGPYIGLVASTKRSKLVFQYLLDEGVPKSDLKRVHSPAGLDFGGTTPEEIALSIVAEMVSIRRGGSGSTMMDVKQVNVDAV</sequence>
<evidence type="ECO:0000313" key="3">
    <source>
        <dbReference type="EMBL" id="SVB04747.1"/>
    </source>
</evidence>